<dbReference type="EMBL" id="KQ243430">
    <property type="protein sequence ID" value="KNC75773.1"/>
    <property type="molecule type" value="Genomic_DNA"/>
</dbReference>
<organism evidence="3 4">
    <name type="scientific">Sphaeroforma arctica JP610</name>
    <dbReference type="NCBI Taxonomy" id="667725"/>
    <lineage>
        <taxon>Eukaryota</taxon>
        <taxon>Ichthyosporea</taxon>
        <taxon>Ichthyophonida</taxon>
        <taxon>Sphaeroforma</taxon>
    </lineage>
</organism>
<protein>
    <recommendedName>
        <fullName evidence="5">VWFD domain-containing protein</fullName>
    </recommendedName>
</protein>
<dbReference type="RefSeq" id="XP_014149675.1">
    <property type="nucleotide sequence ID" value="XM_014294200.1"/>
</dbReference>
<feature type="region of interest" description="Disordered" evidence="1">
    <location>
        <begin position="296"/>
        <end position="373"/>
    </location>
</feature>
<reference evidence="3 4" key="1">
    <citation type="submission" date="2011-02" db="EMBL/GenBank/DDBJ databases">
        <title>The Genome Sequence of Sphaeroforma arctica JP610.</title>
        <authorList>
            <consortium name="The Broad Institute Genome Sequencing Platform"/>
            <person name="Russ C."/>
            <person name="Cuomo C."/>
            <person name="Young S.K."/>
            <person name="Zeng Q."/>
            <person name="Gargeya S."/>
            <person name="Alvarado L."/>
            <person name="Berlin A."/>
            <person name="Chapman S.B."/>
            <person name="Chen Z."/>
            <person name="Freedman E."/>
            <person name="Gellesch M."/>
            <person name="Goldberg J."/>
            <person name="Griggs A."/>
            <person name="Gujja S."/>
            <person name="Heilman E."/>
            <person name="Heiman D."/>
            <person name="Howarth C."/>
            <person name="Mehta T."/>
            <person name="Neiman D."/>
            <person name="Pearson M."/>
            <person name="Roberts A."/>
            <person name="Saif S."/>
            <person name="Shea T."/>
            <person name="Shenoy N."/>
            <person name="Sisk P."/>
            <person name="Stolte C."/>
            <person name="Sykes S."/>
            <person name="White J."/>
            <person name="Yandava C."/>
            <person name="Burger G."/>
            <person name="Gray M.W."/>
            <person name="Holland P.W.H."/>
            <person name="King N."/>
            <person name="Lang F.B.F."/>
            <person name="Roger A.J."/>
            <person name="Ruiz-Trillo I."/>
            <person name="Haas B."/>
            <person name="Nusbaum C."/>
            <person name="Birren B."/>
        </authorList>
    </citation>
    <scope>NUCLEOTIDE SEQUENCE [LARGE SCALE GENOMIC DNA]</scope>
    <source>
        <strain evidence="3 4">JP610</strain>
    </source>
</reference>
<accession>A0A0L0FIB0</accession>
<dbReference type="Proteomes" id="UP000054560">
    <property type="component" value="Unassembled WGS sequence"/>
</dbReference>
<dbReference type="AlphaFoldDB" id="A0A0L0FIB0"/>
<name>A0A0L0FIB0_9EUKA</name>
<dbReference type="GeneID" id="25912213"/>
<gene>
    <name evidence="3" type="ORF">SARC_11709</name>
</gene>
<feature type="signal peptide" evidence="2">
    <location>
        <begin position="1"/>
        <end position="21"/>
    </location>
</feature>
<proteinExistence type="predicted"/>
<evidence type="ECO:0000313" key="3">
    <source>
        <dbReference type="EMBL" id="KNC75773.1"/>
    </source>
</evidence>
<dbReference type="OrthoDB" id="6618167at2759"/>
<evidence type="ECO:0000313" key="4">
    <source>
        <dbReference type="Proteomes" id="UP000054560"/>
    </source>
</evidence>
<keyword evidence="2" id="KW-0732">Signal</keyword>
<feature type="compositionally biased region" description="Low complexity" evidence="1">
    <location>
        <begin position="296"/>
        <end position="363"/>
    </location>
</feature>
<feature type="chain" id="PRO_5005538744" description="VWFD domain-containing protein" evidence="2">
    <location>
        <begin position="22"/>
        <end position="508"/>
    </location>
</feature>
<evidence type="ECO:0000256" key="2">
    <source>
        <dbReference type="SAM" id="SignalP"/>
    </source>
</evidence>
<feature type="non-terminal residue" evidence="3">
    <location>
        <position position="508"/>
    </location>
</feature>
<keyword evidence="4" id="KW-1185">Reference proteome</keyword>
<evidence type="ECO:0000256" key="1">
    <source>
        <dbReference type="SAM" id="MobiDB-lite"/>
    </source>
</evidence>
<evidence type="ECO:0008006" key="5">
    <source>
        <dbReference type="Google" id="ProtNLM"/>
    </source>
</evidence>
<sequence>MKPKLAVHWVIIALQIADVLATESVTLSDWQKHAGVDAKLGPDGWQSSPSYDAERDTDKCPIKRGQHGDKCLYDYAQVPPPGDKEWNNPPDLNIINMQRDSLLCDAPVKCYQYLDFTYFQAFLDMPQNCTIQHFTVDFDGMDDGSRVEVNGVVDPDSYVYLNEKGTANLKQLIVPGQKNRIVISQGDDCCKFNNLKSAVVTLKSSCETMNCTSVPDICNDFPTWIKRPHFDTIVCSGGSCNVKTCCMPATSCREENVAVNCAPDFENSYKCDPDETSPNSCASVCCIPVPSVSPTPSTTGSPSHSASASQSLLGSPSPTISESSNPSASPSMLQTPSHSGTPSSSMKPSPSSSPINSVEQSPSTTPKISKIPNENAVQHNGTYHVNNTVQHNRTFSIEDTVQHNGTFAIQNTIQHNGTFSIQNNVQYYGTFAIENTVQHNGTFHVNNTVQHNRTFSIEDTVQHNRTFSIEHTVQNYGTFVIQNTIQHNGTFSIQNTVQHYGTFAIENT</sequence>